<sequence>MVSTASQYGPKGVCMGATDNAQTQSNQWCITFLVKFKSFDVIRPTIVQGSRLLQSILYFKVKQSSLSKHRSLSTAQHVTVLVSTFELLSFVFLSPHEFLAISIMLFSTIILGMDSSINKGPESVLSNDPTFWELLCMQSNAILATTFLAVFMPINAITLYATFTELFHIFNPSNVTLSIIRDPMRRIKIFSNHASGLQDE</sequence>
<keyword evidence="1" id="KW-0812">Transmembrane</keyword>
<feature type="transmembrane region" description="Helical" evidence="1">
    <location>
        <begin position="141"/>
        <end position="163"/>
    </location>
</feature>
<dbReference type="Proteomes" id="UP000663852">
    <property type="component" value="Unassembled WGS sequence"/>
</dbReference>
<dbReference type="EMBL" id="CAJNOJ010000231">
    <property type="protein sequence ID" value="CAF1317943.1"/>
    <property type="molecule type" value="Genomic_DNA"/>
</dbReference>
<organism evidence="2 3">
    <name type="scientific">Adineta ricciae</name>
    <name type="common">Rotifer</name>
    <dbReference type="NCBI Taxonomy" id="249248"/>
    <lineage>
        <taxon>Eukaryota</taxon>
        <taxon>Metazoa</taxon>
        <taxon>Spiralia</taxon>
        <taxon>Gnathifera</taxon>
        <taxon>Rotifera</taxon>
        <taxon>Eurotatoria</taxon>
        <taxon>Bdelloidea</taxon>
        <taxon>Adinetida</taxon>
        <taxon>Adinetidae</taxon>
        <taxon>Adineta</taxon>
    </lineage>
</organism>
<evidence type="ECO:0000313" key="3">
    <source>
        <dbReference type="Proteomes" id="UP000663852"/>
    </source>
</evidence>
<reference evidence="2" key="1">
    <citation type="submission" date="2021-02" db="EMBL/GenBank/DDBJ databases">
        <authorList>
            <person name="Nowell W R."/>
        </authorList>
    </citation>
    <scope>NUCLEOTIDE SEQUENCE</scope>
</reference>
<keyword evidence="1" id="KW-1133">Transmembrane helix</keyword>
<keyword evidence="1" id="KW-0472">Membrane</keyword>
<name>A0A815F2G7_ADIRI</name>
<feature type="transmembrane region" description="Helical" evidence="1">
    <location>
        <begin position="98"/>
        <end position="117"/>
    </location>
</feature>
<proteinExistence type="predicted"/>
<accession>A0A815F2G7</accession>
<gene>
    <name evidence="2" type="ORF">EDS130_LOCUS31506</name>
</gene>
<protein>
    <submittedName>
        <fullName evidence="2">Uncharacterized protein</fullName>
    </submittedName>
</protein>
<dbReference type="AlphaFoldDB" id="A0A815F2G7"/>
<evidence type="ECO:0000313" key="2">
    <source>
        <dbReference type="EMBL" id="CAF1317943.1"/>
    </source>
</evidence>
<evidence type="ECO:0000256" key="1">
    <source>
        <dbReference type="SAM" id="Phobius"/>
    </source>
</evidence>
<comment type="caution">
    <text evidence="2">The sequence shown here is derived from an EMBL/GenBank/DDBJ whole genome shotgun (WGS) entry which is preliminary data.</text>
</comment>